<organism evidence="2 3">
    <name type="scientific">Hypsizygus marmoreus</name>
    <name type="common">White beech mushroom</name>
    <name type="synonym">Agaricus marmoreus</name>
    <dbReference type="NCBI Taxonomy" id="39966"/>
    <lineage>
        <taxon>Eukaryota</taxon>
        <taxon>Fungi</taxon>
        <taxon>Dikarya</taxon>
        <taxon>Basidiomycota</taxon>
        <taxon>Agaricomycotina</taxon>
        <taxon>Agaricomycetes</taxon>
        <taxon>Agaricomycetidae</taxon>
        <taxon>Agaricales</taxon>
        <taxon>Tricholomatineae</taxon>
        <taxon>Lyophyllaceae</taxon>
        <taxon>Hypsizygus</taxon>
    </lineage>
</organism>
<feature type="region of interest" description="Disordered" evidence="1">
    <location>
        <begin position="26"/>
        <end position="90"/>
    </location>
</feature>
<evidence type="ECO:0000256" key="1">
    <source>
        <dbReference type="SAM" id="MobiDB-lite"/>
    </source>
</evidence>
<sequence length="411" mass="46653">MIVPSGPAVRVLRFLPPLFHFDHRSPTHLPHNLPNTPRSPNAHPDARSQPKHRPSLHPPSRSSPITPHLRVPHPIHTRSPRTSSNTPRGANDTLKIVCVHLSSLPPQHDPWPMDTSRMHKTTNRRAQSNPDIFAQPHSTAIRHSTAWAPPAHRCFQLHWRSIFKILFSNLKVQLKLDSRVLDFDLTIDTADPLASTHSRDNGISGSGGGALVQVNSKVTLYRHDTSKITSLPIHGHIVAARRLSLPPDQKNQTGAYSIRTIHRPRRLDPAHTPKQHIPLMFTTIYSASSVTASLQCGDKSCGRLRGTKLRTGKFYISLPSYKDTSLANRQIVDEREKEGYYLLDTKNVLRRGYRVNPCIILLLTRYRDLHRDSHFPFSMVRFTLLKISTVRTTHVDIPRVFEPGRRLIFNE</sequence>
<dbReference type="EMBL" id="LUEZ02000032">
    <property type="protein sequence ID" value="RDB26452.1"/>
    <property type="molecule type" value="Genomic_DNA"/>
</dbReference>
<comment type="caution">
    <text evidence="2">The sequence shown here is derived from an EMBL/GenBank/DDBJ whole genome shotgun (WGS) entry which is preliminary data.</text>
</comment>
<keyword evidence="3" id="KW-1185">Reference proteome</keyword>
<gene>
    <name evidence="2" type="ORF">Hypma_006048</name>
</gene>
<name>A0A369JYP4_HYPMA</name>
<protein>
    <submittedName>
        <fullName evidence="2">Uncharacterized protein</fullName>
    </submittedName>
</protein>
<feature type="compositionally biased region" description="Basic residues" evidence="1">
    <location>
        <begin position="70"/>
        <end position="79"/>
    </location>
</feature>
<dbReference type="AlphaFoldDB" id="A0A369JYP4"/>
<dbReference type="InParanoid" id="A0A369JYP4"/>
<dbReference type="Proteomes" id="UP000076154">
    <property type="component" value="Unassembled WGS sequence"/>
</dbReference>
<evidence type="ECO:0000313" key="3">
    <source>
        <dbReference type="Proteomes" id="UP000076154"/>
    </source>
</evidence>
<reference evidence="2" key="1">
    <citation type="submission" date="2018-04" db="EMBL/GenBank/DDBJ databases">
        <title>Whole genome sequencing of Hypsizygus marmoreus.</title>
        <authorList>
            <person name="Choi I.-G."/>
            <person name="Min B."/>
            <person name="Kim J.-G."/>
            <person name="Kim S."/>
            <person name="Oh Y.-L."/>
            <person name="Kong W.-S."/>
            <person name="Park H."/>
            <person name="Jeong J."/>
            <person name="Song E.-S."/>
        </authorList>
    </citation>
    <scope>NUCLEOTIDE SEQUENCE [LARGE SCALE GENOMIC DNA]</scope>
    <source>
        <strain evidence="2">51987-8</strain>
    </source>
</reference>
<accession>A0A369JYP4</accession>
<proteinExistence type="predicted"/>
<evidence type="ECO:0000313" key="2">
    <source>
        <dbReference type="EMBL" id="RDB26452.1"/>
    </source>
</evidence>